<dbReference type="InterPro" id="IPR001304">
    <property type="entry name" value="C-type_lectin-like"/>
</dbReference>
<evidence type="ECO:0000313" key="5">
    <source>
        <dbReference type="Proteomes" id="UP000694845"/>
    </source>
</evidence>
<keyword evidence="2" id="KW-1015">Disulfide bond</keyword>
<dbReference type="AlphaFoldDB" id="A0A8B8A2Z4"/>
<sequence length="158" mass="17793">MNALTASLVLTALVTAVFAGCGPSCPEGYLNWEHDCYKLYDEAKNWAAAEQRCVADGAHLTSVHSAEEDDFLNQLSQQGTAGNKHTWIGLNDHQAEGSYVWTDGSPTDYLNWHKGEPNNHGKGEHCMEINFFELDGTWNDHFCDREHRFICKMPPIYD</sequence>
<dbReference type="InterPro" id="IPR018378">
    <property type="entry name" value="C-type_lectin_CS"/>
</dbReference>
<dbReference type="Proteomes" id="UP000694845">
    <property type="component" value="Unplaced"/>
</dbReference>
<dbReference type="OrthoDB" id="418245at2759"/>
<evidence type="ECO:0000313" key="6">
    <source>
        <dbReference type="RefSeq" id="XP_022112054.1"/>
    </source>
</evidence>
<reference evidence="6" key="1">
    <citation type="submission" date="2025-08" db="UniProtKB">
        <authorList>
            <consortium name="RefSeq"/>
        </authorList>
    </citation>
    <scope>IDENTIFICATION</scope>
</reference>
<dbReference type="GO" id="GO:0030246">
    <property type="term" value="F:carbohydrate binding"/>
    <property type="evidence" value="ECO:0007669"/>
    <property type="project" value="UniProtKB-KW"/>
</dbReference>
<feature type="signal peptide" evidence="3">
    <location>
        <begin position="1"/>
        <end position="19"/>
    </location>
</feature>
<keyword evidence="5" id="KW-1185">Reference proteome</keyword>
<dbReference type="PANTHER" id="PTHR22803">
    <property type="entry name" value="MANNOSE, PHOSPHOLIPASE, LECTIN RECEPTOR RELATED"/>
    <property type="match status" value="1"/>
</dbReference>
<dbReference type="RefSeq" id="XP_022112054.1">
    <property type="nucleotide sequence ID" value="XM_022256362.1"/>
</dbReference>
<dbReference type="CDD" id="cd03590">
    <property type="entry name" value="CLECT_DC-SIGN_like"/>
    <property type="match status" value="1"/>
</dbReference>
<dbReference type="SMART" id="SM00034">
    <property type="entry name" value="CLECT"/>
    <property type="match status" value="1"/>
</dbReference>
<dbReference type="KEGG" id="aplc:110991151"/>
<dbReference type="PROSITE" id="PS50041">
    <property type="entry name" value="C_TYPE_LECTIN_2"/>
    <property type="match status" value="1"/>
</dbReference>
<organism evidence="5 6">
    <name type="scientific">Acanthaster planci</name>
    <name type="common">Crown-of-thorns starfish</name>
    <dbReference type="NCBI Taxonomy" id="133434"/>
    <lineage>
        <taxon>Eukaryota</taxon>
        <taxon>Metazoa</taxon>
        <taxon>Echinodermata</taxon>
        <taxon>Eleutherozoa</taxon>
        <taxon>Asterozoa</taxon>
        <taxon>Asteroidea</taxon>
        <taxon>Valvatacea</taxon>
        <taxon>Valvatida</taxon>
        <taxon>Acanthasteridae</taxon>
        <taxon>Acanthaster</taxon>
    </lineage>
</organism>
<dbReference type="InterPro" id="IPR016186">
    <property type="entry name" value="C-type_lectin-like/link_sf"/>
</dbReference>
<dbReference type="Gene3D" id="3.10.100.10">
    <property type="entry name" value="Mannose-Binding Protein A, subunit A"/>
    <property type="match status" value="1"/>
</dbReference>
<feature type="domain" description="C-type lectin" evidence="4">
    <location>
        <begin position="32"/>
        <end position="152"/>
    </location>
</feature>
<gene>
    <name evidence="6" type="primary">LOC110991151</name>
</gene>
<evidence type="ECO:0000256" key="3">
    <source>
        <dbReference type="SAM" id="SignalP"/>
    </source>
</evidence>
<dbReference type="PROSITE" id="PS00615">
    <property type="entry name" value="C_TYPE_LECTIN_1"/>
    <property type="match status" value="1"/>
</dbReference>
<dbReference type="Pfam" id="PF00059">
    <property type="entry name" value="Lectin_C"/>
    <property type="match status" value="1"/>
</dbReference>
<dbReference type="SUPFAM" id="SSF56436">
    <property type="entry name" value="C-type lectin-like"/>
    <property type="match status" value="1"/>
</dbReference>
<proteinExistence type="predicted"/>
<protein>
    <submittedName>
        <fullName evidence="6">Lectin-like</fullName>
    </submittedName>
</protein>
<keyword evidence="1" id="KW-0430">Lectin</keyword>
<dbReference type="InterPro" id="IPR050111">
    <property type="entry name" value="C-type_lectin/snaclec_domain"/>
</dbReference>
<keyword evidence="3" id="KW-0732">Signal</keyword>
<evidence type="ECO:0000259" key="4">
    <source>
        <dbReference type="PROSITE" id="PS50041"/>
    </source>
</evidence>
<dbReference type="InterPro" id="IPR016187">
    <property type="entry name" value="CTDL_fold"/>
</dbReference>
<dbReference type="GeneID" id="110991151"/>
<evidence type="ECO:0000256" key="2">
    <source>
        <dbReference type="ARBA" id="ARBA00023157"/>
    </source>
</evidence>
<feature type="chain" id="PRO_5034025058" evidence="3">
    <location>
        <begin position="20"/>
        <end position="158"/>
    </location>
</feature>
<dbReference type="OMA" id="THRFICK"/>
<dbReference type="PRINTS" id="PR01504">
    <property type="entry name" value="PNCREATITSAP"/>
</dbReference>
<evidence type="ECO:0000256" key="1">
    <source>
        <dbReference type="ARBA" id="ARBA00022734"/>
    </source>
</evidence>
<dbReference type="InterPro" id="IPR033989">
    <property type="entry name" value="CD209-like_CTLD"/>
</dbReference>
<dbReference type="FunFam" id="3.10.100.10:FF:000087">
    <property type="entry name" value="Snaclec rhodocetin subunit delta"/>
    <property type="match status" value="1"/>
</dbReference>
<accession>A0A8B8A2Z4</accession>
<name>A0A8B8A2Z4_ACAPL</name>